<dbReference type="InterPro" id="IPR028082">
    <property type="entry name" value="Peripla_BP_I"/>
</dbReference>
<dbReference type="Proteomes" id="UP000619457">
    <property type="component" value="Unassembled WGS sequence"/>
</dbReference>
<sequence length="343" mass="37920">MKFGQATIKDIARELNISSSTVSRALKDYPGISDETKAKVKELAKKLNYRPNAVALSLRKSKSLTIGVIIPEVVHFFFSTVISGIEEVAYAHNYNVILLQTNESEEREKAAIDTMMRNQIDGLLVSFSKDTTDFSHFKDLMDYNYPIVFFDRLPALADTVNVVVNDFSGAYQATTHLIEQGYRNIMHLAGPENLTISKERKKGYIKALEEAGLPIREKWIIPCPLGTSEESQRLTEPILAAEERPDAVFASNDVAAAGAMMAAKKLGLKLPKEFGAVGFSNWQFSSMIEPPLSSVSQPGFEMGEKAAQLLLQMIDSQSSEAFQAKTEVLDTGLIVRKSSLKNS</sequence>
<reference evidence="5" key="1">
    <citation type="journal article" date="2014" name="Int. J. Syst. Evol. Microbiol.">
        <title>Complete genome sequence of Corynebacterium casei LMG S-19264T (=DSM 44701T), isolated from a smear-ripened cheese.</title>
        <authorList>
            <consortium name="US DOE Joint Genome Institute (JGI-PGF)"/>
            <person name="Walter F."/>
            <person name="Albersmeier A."/>
            <person name="Kalinowski J."/>
            <person name="Ruckert C."/>
        </authorList>
    </citation>
    <scope>NUCLEOTIDE SEQUENCE</scope>
    <source>
        <strain evidence="5">KCTC 12368</strain>
    </source>
</reference>
<dbReference type="PANTHER" id="PTHR30146">
    <property type="entry name" value="LACI-RELATED TRANSCRIPTIONAL REPRESSOR"/>
    <property type="match status" value="1"/>
</dbReference>
<dbReference type="CDD" id="cd01392">
    <property type="entry name" value="HTH_LacI"/>
    <property type="match status" value="1"/>
</dbReference>
<evidence type="ECO:0000313" key="6">
    <source>
        <dbReference type="Proteomes" id="UP000619457"/>
    </source>
</evidence>
<dbReference type="InterPro" id="IPR001761">
    <property type="entry name" value="Peripla_BP/Lac1_sug-bd_dom"/>
</dbReference>
<dbReference type="SUPFAM" id="SSF53822">
    <property type="entry name" value="Periplasmic binding protein-like I"/>
    <property type="match status" value="1"/>
</dbReference>
<evidence type="ECO:0000256" key="1">
    <source>
        <dbReference type="ARBA" id="ARBA00023015"/>
    </source>
</evidence>
<dbReference type="EMBL" id="BMWX01000001">
    <property type="protein sequence ID" value="GGZ14504.1"/>
    <property type="molecule type" value="Genomic_DNA"/>
</dbReference>
<dbReference type="SMART" id="SM00354">
    <property type="entry name" value="HTH_LACI"/>
    <property type="match status" value="1"/>
</dbReference>
<keyword evidence="3" id="KW-0804">Transcription</keyword>
<keyword evidence="6" id="KW-1185">Reference proteome</keyword>
<dbReference type="AlphaFoldDB" id="A0A918PN15"/>
<evidence type="ECO:0000256" key="3">
    <source>
        <dbReference type="ARBA" id="ARBA00023163"/>
    </source>
</evidence>
<name>A0A918PN15_9BACT</name>
<dbReference type="InterPro" id="IPR010982">
    <property type="entry name" value="Lambda_DNA-bd_dom_sf"/>
</dbReference>
<organism evidence="5 6">
    <name type="scientific">Echinicola pacifica</name>
    <dbReference type="NCBI Taxonomy" id="346377"/>
    <lineage>
        <taxon>Bacteria</taxon>
        <taxon>Pseudomonadati</taxon>
        <taxon>Bacteroidota</taxon>
        <taxon>Cytophagia</taxon>
        <taxon>Cytophagales</taxon>
        <taxon>Cyclobacteriaceae</taxon>
        <taxon>Echinicola</taxon>
    </lineage>
</organism>
<reference evidence="5" key="2">
    <citation type="submission" date="2020-09" db="EMBL/GenBank/DDBJ databases">
        <authorList>
            <person name="Sun Q."/>
            <person name="Kim S."/>
        </authorList>
    </citation>
    <scope>NUCLEOTIDE SEQUENCE</scope>
    <source>
        <strain evidence="5">KCTC 12368</strain>
    </source>
</reference>
<accession>A0A918PN15</accession>
<protein>
    <submittedName>
        <fullName evidence="5">LacI family transcriptional regulator</fullName>
    </submittedName>
</protein>
<dbReference type="PANTHER" id="PTHR30146:SF109">
    <property type="entry name" value="HTH-TYPE TRANSCRIPTIONAL REGULATOR GALS"/>
    <property type="match status" value="1"/>
</dbReference>
<dbReference type="InterPro" id="IPR000843">
    <property type="entry name" value="HTH_LacI"/>
</dbReference>
<dbReference type="RefSeq" id="WP_018474467.1">
    <property type="nucleotide sequence ID" value="NZ_BMWX01000001.1"/>
</dbReference>
<gene>
    <name evidence="5" type="ORF">GCM10007049_02970</name>
</gene>
<feature type="domain" description="HTH lacI-type" evidence="4">
    <location>
        <begin position="6"/>
        <end position="60"/>
    </location>
</feature>
<dbReference type="Gene3D" id="3.40.50.2300">
    <property type="match status" value="2"/>
</dbReference>
<dbReference type="PROSITE" id="PS50932">
    <property type="entry name" value="HTH_LACI_2"/>
    <property type="match status" value="1"/>
</dbReference>
<evidence type="ECO:0000259" key="4">
    <source>
        <dbReference type="PROSITE" id="PS50932"/>
    </source>
</evidence>
<dbReference type="GO" id="GO:0000976">
    <property type="term" value="F:transcription cis-regulatory region binding"/>
    <property type="evidence" value="ECO:0007669"/>
    <property type="project" value="TreeGrafter"/>
</dbReference>
<evidence type="ECO:0000256" key="2">
    <source>
        <dbReference type="ARBA" id="ARBA00023125"/>
    </source>
</evidence>
<dbReference type="Pfam" id="PF00532">
    <property type="entry name" value="Peripla_BP_1"/>
    <property type="match status" value="1"/>
</dbReference>
<comment type="caution">
    <text evidence="5">The sequence shown here is derived from an EMBL/GenBank/DDBJ whole genome shotgun (WGS) entry which is preliminary data.</text>
</comment>
<keyword evidence="1" id="KW-0805">Transcription regulation</keyword>
<dbReference type="GO" id="GO:0003700">
    <property type="term" value="F:DNA-binding transcription factor activity"/>
    <property type="evidence" value="ECO:0007669"/>
    <property type="project" value="TreeGrafter"/>
</dbReference>
<dbReference type="Pfam" id="PF00356">
    <property type="entry name" value="LacI"/>
    <property type="match status" value="1"/>
</dbReference>
<dbReference type="Gene3D" id="1.10.260.40">
    <property type="entry name" value="lambda repressor-like DNA-binding domains"/>
    <property type="match status" value="1"/>
</dbReference>
<proteinExistence type="predicted"/>
<dbReference type="CDD" id="cd06267">
    <property type="entry name" value="PBP1_LacI_sugar_binding-like"/>
    <property type="match status" value="1"/>
</dbReference>
<evidence type="ECO:0000313" key="5">
    <source>
        <dbReference type="EMBL" id="GGZ14504.1"/>
    </source>
</evidence>
<dbReference type="SUPFAM" id="SSF47413">
    <property type="entry name" value="lambda repressor-like DNA-binding domains"/>
    <property type="match status" value="1"/>
</dbReference>
<keyword evidence="2" id="KW-0238">DNA-binding</keyword>